<keyword evidence="2" id="KW-0560">Oxidoreductase</keyword>
<protein>
    <submittedName>
        <fullName evidence="4">NAD(P)-binding protein</fullName>
    </submittedName>
</protein>
<dbReference type="EMBL" id="ML996093">
    <property type="protein sequence ID" value="KAF2148239.1"/>
    <property type="molecule type" value="Genomic_DNA"/>
</dbReference>
<name>A0A9P4IT66_9PEZI</name>
<evidence type="ECO:0000313" key="5">
    <source>
        <dbReference type="Proteomes" id="UP000799439"/>
    </source>
</evidence>
<dbReference type="InterPro" id="IPR045312">
    <property type="entry name" value="PCBER-like"/>
</dbReference>
<evidence type="ECO:0000256" key="1">
    <source>
        <dbReference type="ARBA" id="ARBA00022857"/>
    </source>
</evidence>
<dbReference type="InterPro" id="IPR008030">
    <property type="entry name" value="NmrA-like"/>
</dbReference>
<dbReference type="InterPro" id="IPR036291">
    <property type="entry name" value="NAD(P)-bd_dom_sf"/>
</dbReference>
<dbReference type="Gene3D" id="3.90.25.10">
    <property type="entry name" value="UDP-galactose 4-epimerase, domain 1"/>
    <property type="match status" value="1"/>
</dbReference>
<dbReference type="SUPFAM" id="SSF51735">
    <property type="entry name" value="NAD(P)-binding Rossmann-fold domains"/>
    <property type="match status" value="1"/>
</dbReference>
<dbReference type="InterPro" id="IPR051609">
    <property type="entry name" value="NmrA/Isoflavone_reductase-like"/>
</dbReference>
<reference evidence="4" key="1">
    <citation type="journal article" date="2020" name="Stud. Mycol.">
        <title>101 Dothideomycetes genomes: a test case for predicting lifestyles and emergence of pathogens.</title>
        <authorList>
            <person name="Haridas S."/>
            <person name="Albert R."/>
            <person name="Binder M."/>
            <person name="Bloem J."/>
            <person name="Labutti K."/>
            <person name="Salamov A."/>
            <person name="Andreopoulos B."/>
            <person name="Baker S."/>
            <person name="Barry K."/>
            <person name="Bills G."/>
            <person name="Bluhm B."/>
            <person name="Cannon C."/>
            <person name="Castanera R."/>
            <person name="Culley D."/>
            <person name="Daum C."/>
            <person name="Ezra D."/>
            <person name="Gonzalez J."/>
            <person name="Henrissat B."/>
            <person name="Kuo A."/>
            <person name="Liang C."/>
            <person name="Lipzen A."/>
            <person name="Lutzoni F."/>
            <person name="Magnuson J."/>
            <person name="Mondo S."/>
            <person name="Nolan M."/>
            <person name="Ohm R."/>
            <person name="Pangilinan J."/>
            <person name="Park H.-J."/>
            <person name="Ramirez L."/>
            <person name="Alfaro M."/>
            <person name="Sun H."/>
            <person name="Tritt A."/>
            <person name="Yoshinaga Y."/>
            <person name="Zwiers L.-H."/>
            <person name="Turgeon B."/>
            <person name="Goodwin S."/>
            <person name="Spatafora J."/>
            <person name="Crous P."/>
            <person name="Grigoriev I."/>
        </authorList>
    </citation>
    <scope>NUCLEOTIDE SEQUENCE</scope>
    <source>
        <strain evidence="4">CBS 260.36</strain>
    </source>
</reference>
<feature type="domain" description="NmrA-like" evidence="3">
    <location>
        <begin position="4"/>
        <end position="240"/>
    </location>
</feature>
<evidence type="ECO:0000313" key="4">
    <source>
        <dbReference type="EMBL" id="KAF2148239.1"/>
    </source>
</evidence>
<keyword evidence="1" id="KW-0521">NADP</keyword>
<dbReference type="Pfam" id="PF05368">
    <property type="entry name" value="NmrA"/>
    <property type="match status" value="1"/>
</dbReference>
<sequence>MSIKNVVLVGADGKLGPSILQGLVAEGFKVTVFKRAGSKSPSDYPSSVSVVRIKDEFPVDELTKALQGQDAIVVTTAGSQVEVQKRLAEAGANAGVKRFIPADFGSCDSSMDKVQELVPLYIQKSEIRDYLTNLANKNDKFSWTSIVPGHFFDWSLEFLHLWIKEKRGDILDDGETKFSIATLAQVARATAAVLKKPNETINKIVYVQSFCINQNELVKAVEKATDSKWTWTHLKSDDFEREKKPLADKGDHEAIEDLVWYLGTLYSNWESKDNFAMDLLGLKNEDLNEAMKKAVAQETA</sequence>
<organism evidence="4 5">
    <name type="scientific">Myriangium duriaei CBS 260.36</name>
    <dbReference type="NCBI Taxonomy" id="1168546"/>
    <lineage>
        <taxon>Eukaryota</taxon>
        <taxon>Fungi</taxon>
        <taxon>Dikarya</taxon>
        <taxon>Ascomycota</taxon>
        <taxon>Pezizomycotina</taxon>
        <taxon>Dothideomycetes</taxon>
        <taxon>Dothideomycetidae</taxon>
        <taxon>Myriangiales</taxon>
        <taxon>Myriangiaceae</taxon>
        <taxon>Myriangium</taxon>
    </lineage>
</organism>
<proteinExistence type="predicted"/>
<dbReference type="AlphaFoldDB" id="A0A9P4IT66"/>
<keyword evidence="5" id="KW-1185">Reference proteome</keyword>
<dbReference type="GO" id="GO:0016491">
    <property type="term" value="F:oxidoreductase activity"/>
    <property type="evidence" value="ECO:0007669"/>
    <property type="project" value="UniProtKB-KW"/>
</dbReference>
<dbReference type="Proteomes" id="UP000799439">
    <property type="component" value="Unassembled WGS sequence"/>
</dbReference>
<gene>
    <name evidence="4" type="ORF">K461DRAFT_282664</name>
</gene>
<evidence type="ECO:0000256" key="2">
    <source>
        <dbReference type="ARBA" id="ARBA00023002"/>
    </source>
</evidence>
<dbReference type="Gene3D" id="3.40.50.720">
    <property type="entry name" value="NAD(P)-binding Rossmann-like Domain"/>
    <property type="match status" value="1"/>
</dbReference>
<dbReference type="OrthoDB" id="9984533at2759"/>
<evidence type="ECO:0000259" key="3">
    <source>
        <dbReference type="Pfam" id="PF05368"/>
    </source>
</evidence>
<accession>A0A9P4IT66</accession>
<comment type="caution">
    <text evidence="4">The sequence shown here is derived from an EMBL/GenBank/DDBJ whole genome shotgun (WGS) entry which is preliminary data.</text>
</comment>
<dbReference type="PANTHER" id="PTHR47706:SF9">
    <property type="entry name" value="NMRA-LIKE DOMAIN-CONTAINING PROTEIN-RELATED"/>
    <property type="match status" value="1"/>
</dbReference>
<dbReference type="CDD" id="cd05259">
    <property type="entry name" value="PCBER_SDR_a"/>
    <property type="match status" value="1"/>
</dbReference>
<dbReference type="PANTHER" id="PTHR47706">
    <property type="entry name" value="NMRA-LIKE FAMILY PROTEIN"/>
    <property type="match status" value="1"/>
</dbReference>